<gene>
    <name evidence="1" type="primary">dcl1_8</name>
    <name evidence="1" type="ORF">DSO57_1015329</name>
</gene>
<keyword evidence="2" id="KW-1185">Reference proteome</keyword>
<proteinExistence type="predicted"/>
<accession>A0ACC2UEP0</accession>
<reference evidence="1" key="1">
    <citation type="submission" date="2022-04" db="EMBL/GenBank/DDBJ databases">
        <title>Genome of the entomopathogenic fungus Entomophthora muscae.</title>
        <authorList>
            <person name="Elya C."/>
            <person name="Lovett B.R."/>
            <person name="Lee E."/>
            <person name="Macias A.M."/>
            <person name="Hajek A.E."/>
            <person name="De Bivort B.L."/>
            <person name="Kasson M.T."/>
            <person name="De Fine Licht H.H."/>
            <person name="Stajich J.E."/>
        </authorList>
    </citation>
    <scope>NUCLEOTIDE SEQUENCE</scope>
    <source>
        <strain evidence="1">Berkeley</strain>
    </source>
</reference>
<comment type="caution">
    <text evidence="1">The sequence shown here is derived from an EMBL/GenBank/DDBJ whole genome shotgun (WGS) entry which is preliminary data.</text>
</comment>
<name>A0ACC2UEP0_9FUNG</name>
<sequence>MAYLGDSSTLNYQLIAQIIENATIRNEQFLEDRDQNTRNMTIYIFDATDPIQLALRLNELLFDSIFYVCYEDIMYSNDYLNWEALVQNKSKFIMSKDSFASALYRGLLKVSKLSLLLVENIDDFSVVEKAFMALKPAAECLPDIFGVNLDASIWVYSEVRPSFHYYSYSYYGVLKAELKELLPAHKFETVLHMLMSSTTSWPASNTLYSLSKLKEGIFLDRFILGETKYCELNRSVDALSEMFRNHGTISYLPDLDLTLSPVSLLWTNVLECIDLSSNSSHIILAFSKDRALFLEEVLSSLASFIPSDIIQISNSSQGSWQPSGHHIMVCTLDELVTIDSTVPSVHVFGSFPSLACYLRLRLQLCQSKCKVFIPFSSCDPLLPVLQGFTRQESVNCLALYNQLLPTSHPSDRRFVTDSGATLSYSCAKRFLTDYSSYHLSSDKANLHFVYKLKRHDNSYICTLTFPSKLNLASLDGPPQPSKMLAEQAAAWEACISLYKAGVLDSRFLPIDQQKCTLIPINLEAAQIKYCVSTLYTKDADFWNTSPGAKDVYLTSIQLNKPGYHAFAIGTNTPLPKDLLPISLRLGSSYMDATFCPDPLRVSLSRTEQLALAEFTIFMLSLATKTRLDMDAIPYFFVPLNGTAIDWSCIHQAINQTLSHLVTFQDQEIVFDADLQLYYKTQLKSPAASVKVKKLNLQMSYINTSHDLFSSTGLTQGIGQPFKYTVLYMAEAAIQSACLFPSILKTLERNLLALEVRSLLGIHKLQPTLIMEALTLKCARLPKNLHWLEFLGDSFLNMMVSFVAILNKEITVTRNFHLSNQCLYDLARPLGIDLRLDGISLTNGWRPPTYPQKPQFKCTSKNVADAMEALLGAALLSGGESTGTQCLMSFGLWPKRVDSWPILLAQLKKYPIAALPEKCQKADLQSIEKLIGYAFVDEVAALHMILNSSSTAVCPQLGKLLFRYAGTHYLQTRFPALPTVNISKILARISKLQASSNLPQIAHIKHSIEHALKVNKGPLNFGSILSVILRVVFIDSGLSFLCLHQVFSSLYSTTLNEMLSKDGYMITHVGPASKGLF</sequence>
<organism evidence="1 2">
    <name type="scientific">Entomophthora muscae</name>
    <dbReference type="NCBI Taxonomy" id="34485"/>
    <lineage>
        <taxon>Eukaryota</taxon>
        <taxon>Fungi</taxon>
        <taxon>Fungi incertae sedis</taxon>
        <taxon>Zoopagomycota</taxon>
        <taxon>Entomophthoromycotina</taxon>
        <taxon>Entomophthoromycetes</taxon>
        <taxon>Entomophthorales</taxon>
        <taxon>Entomophthoraceae</taxon>
        <taxon>Entomophthora</taxon>
    </lineage>
</organism>
<evidence type="ECO:0000313" key="2">
    <source>
        <dbReference type="Proteomes" id="UP001165960"/>
    </source>
</evidence>
<dbReference type="EMBL" id="QTSX02000770">
    <property type="protein sequence ID" value="KAJ9085310.1"/>
    <property type="molecule type" value="Genomic_DNA"/>
</dbReference>
<evidence type="ECO:0000313" key="1">
    <source>
        <dbReference type="EMBL" id="KAJ9085310.1"/>
    </source>
</evidence>
<protein>
    <submittedName>
        <fullName evidence="1">Dicer-like protein 1</fullName>
    </submittedName>
</protein>
<dbReference type="Proteomes" id="UP001165960">
    <property type="component" value="Unassembled WGS sequence"/>
</dbReference>